<reference evidence="12 13" key="1">
    <citation type="submission" date="2017-06" db="EMBL/GenBank/DDBJ databases">
        <title>Genome Sequencing of the methanotroph Methylovulum psychrotolerants str. HV10-M2 isolated from a high-altitude environment.</title>
        <authorList>
            <person name="Mateos-Rivera A."/>
        </authorList>
    </citation>
    <scope>NUCLEOTIDE SEQUENCE [LARGE SCALE GENOMIC DNA]</scope>
    <source>
        <strain evidence="12 13">HV10_M2</strain>
    </source>
</reference>
<evidence type="ECO:0000313" key="12">
    <source>
        <dbReference type="EMBL" id="ASF45722.1"/>
    </source>
</evidence>
<evidence type="ECO:0000256" key="9">
    <source>
        <dbReference type="PROSITE-ProRule" id="PRU01373"/>
    </source>
</evidence>
<feature type="domain" description="SPOR" evidence="10">
    <location>
        <begin position="361"/>
        <end position="438"/>
    </location>
</feature>
<proteinExistence type="inferred from homology"/>
<dbReference type="UniPathway" id="UPA00219"/>
<sequence length="446" mass="48965">MSNTQKSLLPSTLGLAVIFAAIVLSGCQSLGVSPDPKTITQVAPEITQTSIPTHEFALTDGQTLIGTLATVNTRENDTLSDIARHFGLGYNDITLANPNIPAWTPATDSRVLLPLSFILPDSPHQGITLNLVNMRMFYYPKSQPDKVYTYPIGIGRQSWNTPTGLTRIATKKANPSWYVPASIQKEHAQKGDSLPTVIGPGPDNPLGLYAMNLGFERYLIHGTNKPYGIGMQVSHGCVQLYPEDIEALFNNIAVGTPVRIVHQPYLTAWHNNMLYLEANEPLAKWAHDKSHQKKQLLKQLRQLSAEKNSAVDWEKVERIIARADGIPTPVSLSSPNEAELAKAAVPIKHPDQLNQQPVVAELTDGDWSAVVSRFDNGTEAQKLAAMLNHQGPMIPARKVQQDHSYLVVAGPFKNKQEVNAAAKRIHMDFAIDIKPLQPNSSLSKKL</sequence>
<dbReference type="InterPro" id="IPR018392">
    <property type="entry name" value="LysM"/>
</dbReference>
<evidence type="ECO:0000256" key="3">
    <source>
        <dbReference type="ARBA" id="ARBA00022676"/>
    </source>
</evidence>
<organism evidence="12 13">
    <name type="scientific">Methylovulum psychrotolerans</name>
    <dbReference type="NCBI Taxonomy" id="1704499"/>
    <lineage>
        <taxon>Bacteria</taxon>
        <taxon>Pseudomonadati</taxon>
        <taxon>Pseudomonadota</taxon>
        <taxon>Gammaproteobacteria</taxon>
        <taxon>Methylococcales</taxon>
        <taxon>Methylococcaceae</taxon>
        <taxon>Methylovulum</taxon>
    </lineage>
</organism>
<keyword evidence="3" id="KW-0328">Glycosyltransferase</keyword>
<comment type="similarity">
    <text evidence="2">Belongs to the YkuD family.</text>
</comment>
<dbReference type="SUPFAM" id="SSF110997">
    <property type="entry name" value="Sporulation related repeat"/>
    <property type="match status" value="1"/>
</dbReference>
<dbReference type="InterPro" id="IPR007730">
    <property type="entry name" value="SPOR-like_dom"/>
</dbReference>
<dbReference type="Pfam" id="PF03734">
    <property type="entry name" value="YkuD"/>
    <property type="match status" value="1"/>
</dbReference>
<dbReference type="KEGG" id="mpsy:CEK71_06350"/>
<name>A0A1Z4BWT6_9GAMM</name>
<keyword evidence="13" id="KW-1185">Reference proteome</keyword>
<dbReference type="InterPro" id="IPR050979">
    <property type="entry name" value="LD-transpeptidase"/>
</dbReference>
<evidence type="ECO:0000256" key="4">
    <source>
        <dbReference type="ARBA" id="ARBA00022679"/>
    </source>
</evidence>
<feature type="domain" description="L,D-TPase catalytic" evidence="11">
    <location>
        <begin position="125"/>
        <end position="261"/>
    </location>
</feature>
<dbReference type="Pfam" id="PF05036">
    <property type="entry name" value="SPOR"/>
    <property type="match status" value="1"/>
</dbReference>
<dbReference type="GO" id="GO:0016757">
    <property type="term" value="F:glycosyltransferase activity"/>
    <property type="evidence" value="ECO:0007669"/>
    <property type="project" value="UniProtKB-KW"/>
</dbReference>
<dbReference type="GO" id="GO:0071555">
    <property type="term" value="P:cell wall organization"/>
    <property type="evidence" value="ECO:0007669"/>
    <property type="project" value="UniProtKB-UniRule"/>
</dbReference>
<dbReference type="CDD" id="cd16913">
    <property type="entry name" value="YkuD_like"/>
    <property type="match status" value="1"/>
</dbReference>
<evidence type="ECO:0000259" key="11">
    <source>
        <dbReference type="PROSITE" id="PS52029"/>
    </source>
</evidence>
<dbReference type="Proteomes" id="UP000197019">
    <property type="component" value="Chromosome"/>
</dbReference>
<evidence type="ECO:0000256" key="2">
    <source>
        <dbReference type="ARBA" id="ARBA00005992"/>
    </source>
</evidence>
<evidence type="ECO:0000259" key="10">
    <source>
        <dbReference type="PROSITE" id="PS51724"/>
    </source>
</evidence>
<dbReference type="GO" id="GO:0071972">
    <property type="term" value="F:peptidoglycan L,D-transpeptidase activity"/>
    <property type="evidence" value="ECO:0007669"/>
    <property type="project" value="TreeGrafter"/>
</dbReference>
<dbReference type="SUPFAM" id="SSF141523">
    <property type="entry name" value="L,D-transpeptidase catalytic domain-like"/>
    <property type="match status" value="1"/>
</dbReference>
<evidence type="ECO:0000256" key="8">
    <source>
        <dbReference type="ARBA" id="ARBA00023316"/>
    </source>
</evidence>
<dbReference type="RefSeq" id="WP_088618598.1">
    <property type="nucleotide sequence ID" value="NZ_CP022129.1"/>
</dbReference>
<keyword evidence="5" id="KW-0378">Hydrolase</keyword>
<dbReference type="EMBL" id="CP022129">
    <property type="protein sequence ID" value="ASF45722.1"/>
    <property type="molecule type" value="Genomic_DNA"/>
</dbReference>
<dbReference type="GO" id="GO:0005576">
    <property type="term" value="C:extracellular region"/>
    <property type="evidence" value="ECO:0007669"/>
    <property type="project" value="TreeGrafter"/>
</dbReference>
<dbReference type="CDD" id="cd00118">
    <property type="entry name" value="LysM"/>
    <property type="match status" value="1"/>
</dbReference>
<keyword evidence="8 9" id="KW-0961">Cell wall biogenesis/degradation</keyword>
<dbReference type="Gene3D" id="3.30.70.1070">
    <property type="entry name" value="Sporulation related repeat"/>
    <property type="match status" value="1"/>
</dbReference>
<dbReference type="OrthoDB" id="9787225at2"/>
<dbReference type="InterPro" id="IPR005490">
    <property type="entry name" value="LD_TPept_cat_dom"/>
</dbReference>
<gene>
    <name evidence="12" type="ORF">CEK71_06350</name>
</gene>
<dbReference type="InterPro" id="IPR036680">
    <property type="entry name" value="SPOR-like_sf"/>
</dbReference>
<comment type="pathway">
    <text evidence="1 9">Cell wall biogenesis; peptidoglycan biosynthesis.</text>
</comment>
<keyword evidence="7 9" id="KW-0573">Peptidoglycan synthesis</keyword>
<dbReference type="GO" id="GO:0008360">
    <property type="term" value="P:regulation of cell shape"/>
    <property type="evidence" value="ECO:0007669"/>
    <property type="project" value="UniProtKB-UniRule"/>
</dbReference>
<keyword evidence="4" id="KW-0808">Transferase</keyword>
<feature type="active site" description="Nucleophile" evidence="9">
    <location>
        <position position="237"/>
    </location>
</feature>
<dbReference type="Gene3D" id="2.40.440.10">
    <property type="entry name" value="L,D-transpeptidase catalytic domain-like"/>
    <property type="match status" value="1"/>
</dbReference>
<accession>A0A1Z4BWT6</accession>
<dbReference type="InterPro" id="IPR038063">
    <property type="entry name" value="Transpep_catalytic_dom"/>
</dbReference>
<evidence type="ECO:0000256" key="5">
    <source>
        <dbReference type="ARBA" id="ARBA00022801"/>
    </source>
</evidence>
<evidence type="ECO:0000256" key="1">
    <source>
        <dbReference type="ARBA" id="ARBA00004752"/>
    </source>
</evidence>
<dbReference type="PANTHER" id="PTHR30582:SF24">
    <property type="entry name" value="L,D-TRANSPEPTIDASE ERFK_SRFK-RELATED"/>
    <property type="match status" value="1"/>
</dbReference>
<evidence type="ECO:0000256" key="6">
    <source>
        <dbReference type="ARBA" id="ARBA00022960"/>
    </source>
</evidence>
<dbReference type="GO" id="GO:0018104">
    <property type="term" value="P:peptidoglycan-protein cross-linking"/>
    <property type="evidence" value="ECO:0007669"/>
    <property type="project" value="TreeGrafter"/>
</dbReference>
<evidence type="ECO:0000313" key="13">
    <source>
        <dbReference type="Proteomes" id="UP000197019"/>
    </source>
</evidence>
<dbReference type="Pfam" id="PF01476">
    <property type="entry name" value="LysM"/>
    <property type="match status" value="1"/>
</dbReference>
<evidence type="ECO:0000256" key="7">
    <source>
        <dbReference type="ARBA" id="ARBA00022984"/>
    </source>
</evidence>
<dbReference type="AlphaFoldDB" id="A0A1Z4BWT6"/>
<keyword evidence="6 9" id="KW-0133">Cell shape</keyword>
<dbReference type="PANTHER" id="PTHR30582">
    <property type="entry name" value="L,D-TRANSPEPTIDASE"/>
    <property type="match status" value="1"/>
</dbReference>
<dbReference type="PROSITE" id="PS51257">
    <property type="entry name" value="PROKAR_LIPOPROTEIN"/>
    <property type="match status" value="1"/>
</dbReference>
<feature type="active site" description="Proton donor/acceptor" evidence="9">
    <location>
        <position position="221"/>
    </location>
</feature>
<dbReference type="GO" id="GO:0042834">
    <property type="term" value="F:peptidoglycan binding"/>
    <property type="evidence" value="ECO:0007669"/>
    <property type="project" value="InterPro"/>
</dbReference>
<dbReference type="PROSITE" id="PS51724">
    <property type="entry name" value="SPOR"/>
    <property type="match status" value="1"/>
</dbReference>
<protein>
    <submittedName>
        <fullName evidence="12">Uncharacterized protein</fullName>
    </submittedName>
</protein>
<dbReference type="PROSITE" id="PS52029">
    <property type="entry name" value="LD_TPASE"/>
    <property type="match status" value="1"/>
</dbReference>